<evidence type="ECO:0000313" key="2">
    <source>
        <dbReference type="Proteomes" id="UP001057402"/>
    </source>
</evidence>
<reference evidence="2" key="1">
    <citation type="journal article" date="2023" name="Front. Plant Sci.">
        <title>Chromosomal-level genome assembly of Melastoma candidum provides insights into trichome evolution.</title>
        <authorList>
            <person name="Zhong Y."/>
            <person name="Wu W."/>
            <person name="Sun C."/>
            <person name="Zou P."/>
            <person name="Liu Y."/>
            <person name="Dai S."/>
            <person name="Zhou R."/>
        </authorList>
    </citation>
    <scope>NUCLEOTIDE SEQUENCE [LARGE SCALE GENOMIC DNA]</scope>
</reference>
<gene>
    <name evidence="1" type="ORF">MLD38_033901</name>
</gene>
<name>A0ACB9M8U7_9MYRT</name>
<dbReference type="Proteomes" id="UP001057402">
    <property type="component" value="Chromosome 10"/>
</dbReference>
<accession>A0ACB9M8U7</accession>
<keyword evidence="2" id="KW-1185">Reference proteome</keyword>
<protein>
    <submittedName>
        <fullName evidence="1">Uncharacterized protein</fullName>
    </submittedName>
</protein>
<sequence>MKRPPCCNKSNVKRGLWTAEEDAKILAYASARGTGLDRCRKCCRLRWTNNLLPELKHDVFSAEEEQLIISLHKATGSRWSLIAKIGISPKCRLPPKLGLIPKLPSSIPSKISCISKIQVSQWDTRIFWSQFGSSSPRQALSDGTFPNDNGSFPRIPSSTSDLPNSPLDRILCHRTEAHSAFNNHSEAVSPSSEPSFVKTILESDSKMRPRFPQLLDDFLDY</sequence>
<proteinExistence type="predicted"/>
<evidence type="ECO:0000313" key="1">
    <source>
        <dbReference type="EMBL" id="KAI4320418.1"/>
    </source>
</evidence>
<comment type="caution">
    <text evidence="1">The sequence shown here is derived from an EMBL/GenBank/DDBJ whole genome shotgun (WGS) entry which is preliminary data.</text>
</comment>
<organism evidence="1 2">
    <name type="scientific">Melastoma candidum</name>
    <dbReference type="NCBI Taxonomy" id="119954"/>
    <lineage>
        <taxon>Eukaryota</taxon>
        <taxon>Viridiplantae</taxon>
        <taxon>Streptophyta</taxon>
        <taxon>Embryophyta</taxon>
        <taxon>Tracheophyta</taxon>
        <taxon>Spermatophyta</taxon>
        <taxon>Magnoliopsida</taxon>
        <taxon>eudicotyledons</taxon>
        <taxon>Gunneridae</taxon>
        <taxon>Pentapetalae</taxon>
        <taxon>rosids</taxon>
        <taxon>malvids</taxon>
        <taxon>Myrtales</taxon>
        <taxon>Melastomataceae</taxon>
        <taxon>Melastomatoideae</taxon>
        <taxon>Melastomateae</taxon>
        <taxon>Melastoma</taxon>
    </lineage>
</organism>
<dbReference type="EMBL" id="CM042889">
    <property type="protein sequence ID" value="KAI4320418.1"/>
    <property type="molecule type" value="Genomic_DNA"/>
</dbReference>